<dbReference type="AlphaFoldDB" id="A0A6G1HFH3"/>
<proteinExistence type="inferred from homology"/>
<evidence type="ECO:0000256" key="6">
    <source>
        <dbReference type="ARBA" id="ARBA00023593"/>
    </source>
</evidence>
<accession>A0A6G1HFH3</accession>
<name>A0A6G1HFH3_9PEZI</name>
<dbReference type="GO" id="GO:0006696">
    <property type="term" value="P:ergosterol biosynthetic process"/>
    <property type="evidence" value="ECO:0007669"/>
    <property type="project" value="TreeGrafter"/>
</dbReference>
<evidence type="ECO:0000256" key="5">
    <source>
        <dbReference type="ARBA" id="ARBA00023098"/>
    </source>
</evidence>
<keyword evidence="5" id="KW-0443">Lipid metabolism</keyword>
<dbReference type="GO" id="GO:0005811">
    <property type="term" value="C:lipid droplet"/>
    <property type="evidence" value="ECO:0007669"/>
    <property type="project" value="TreeGrafter"/>
</dbReference>
<evidence type="ECO:0000256" key="4">
    <source>
        <dbReference type="ARBA" id="ARBA00023002"/>
    </source>
</evidence>
<dbReference type="OrthoDB" id="9989144at2759"/>
<keyword evidence="2" id="KW-0521">NADP</keyword>
<comment type="similarity">
    <text evidence="6">Belongs to the short-chain dehydrogenases/reductases (SDR) family. ERG27 subfamily.</text>
</comment>
<protein>
    <submittedName>
        <fullName evidence="7">3-ketosteroid reductase-like protein</fullName>
    </submittedName>
</protein>
<keyword evidence="3" id="KW-0752">Steroid biosynthesis</keyword>
<reference evidence="7" key="1">
    <citation type="journal article" date="2020" name="Stud. Mycol.">
        <title>101 Dothideomycetes genomes: a test case for predicting lifestyles and emergence of pathogens.</title>
        <authorList>
            <person name="Haridas S."/>
            <person name="Albert R."/>
            <person name="Binder M."/>
            <person name="Bloem J."/>
            <person name="Labutti K."/>
            <person name="Salamov A."/>
            <person name="Andreopoulos B."/>
            <person name="Baker S."/>
            <person name="Barry K."/>
            <person name="Bills G."/>
            <person name="Bluhm B."/>
            <person name="Cannon C."/>
            <person name="Castanera R."/>
            <person name="Culley D."/>
            <person name="Daum C."/>
            <person name="Ezra D."/>
            <person name="Gonzalez J."/>
            <person name="Henrissat B."/>
            <person name="Kuo A."/>
            <person name="Liang C."/>
            <person name="Lipzen A."/>
            <person name="Lutzoni F."/>
            <person name="Magnuson J."/>
            <person name="Mondo S."/>
            <person name="Nolan M."/>
            <person name="Ohm R."/>
            <person name="Pangilinan J."/>
            <person name="Park H.-J."/>
            <person name="Ramirez L."/>
            <person name="Alfaro M."/>
            <person name="Sun H."/>
            <person name="Tritt A."/>
            <person name="Yoshinaga Y."/>
            <person name="Zwiers L.-H."/>
            <person name="Turgeon B."/>
            <person name="Goodwin S."/>
            <person name="Spatafora J."/>
            <person name="Crous P."/>
            <person name="Grigoriev I."/>
        </authorList>
    </citation>
    <scope>NUCLEOTIDE SEQUENCE</scope>
    <source>
        <strain evidence="7">CBS 113979</strain>
    </source>
</reference>
<dbReference type="Gene3D" id="3.40.50.720">
    <property type="entry name" value="NAD(P)-binding Rossmann-like Domain"/>
    <property type="match status" value="1"/>
</dbReference>
<keyword evidence="8" id="KW-1185">Reference proteome</keyword>
<dbReference type="GO" id="GO:0000253">
    <property type="term" value="F:3-beta-hydroxysteroid 3-dehydrogenase (NADP+) activity"/>
    <property type="evidence" value="ECO:0007669"/>
    <property type="project" value="TreeGrafter"/>
</dbReference>
<keyword evidence="1" id="KW-0444">Lipid biosynthesis</keyword>
<evidence type="ECO:0000313" key="7">
    <source>
        <dbReference type="EMBL" id="KAF1991981.1"/>
    </source>
</evidence>
<evidence type="ECO:0000313" key="8">
    <source>
        <dbReference type="Proteomes" id="UP000800041"/>
    </source>
</evidence>
<dbReference type="InterPro" id="IPR051593">
    <property type="entry name" value="Ergosterol_Biosynth_ERG27"/>
</dbReference>
<dbReference type="InterPro" id="IPR036291">
    <property type="entry name" value="NAD(P)-bd_dom_sf"/>
</dbReference>
<dbReference type="PANTHER" id="PTHR43647:SF1">
    <property type="entry name" value="3-KETO-STEROID REDUCTASE ERG27"/>
    <property type="match status" value="1"/>
</dbReference>
<gene>
    <name evidence="7" type="ORF">K402DRAFT_367449</name>
</gene>
<organism evidence="7 8">
    <name type="scientific">Aulographum hederae CBS 113979</name>
    <dbReference type="NCBI Taxonomy" id="1176131"/>
    <lineage>
        <taxon>Eukaryota</taxon>
        <taxon>Fungi</taxon>
        <taxon>Dikarya</taxon>
        <taxon>Ascomycota</taxon>
        <taxon>Pezizomycotina</taxon>
        <taxon>Dothideomycetes</taxon>
        <taxon>Pleosporomycetidae</taxon>
        <taxon>Aulographales</taxon>
        <taxon>Aulographaceae</taxon>
    </lineage>
</organism>
<dbReference type="Proteomes" id="UP000800041">
    <property type="component" value="Unassembled WGS sequence"/>
</dbReference>
<sequence>MNDAETSVYTVLVTGANSGLGYSICARLIDEFLQTRPQSESIHLILTTRSRSKTDSTLSQLQTHLRNACRAAERRLPGASLLLQRRIELQGEQVDLCRLRDVRRLAEKLKLQSQLEDWKAKGRKIDVCIWNAGIGGWEGLNWPLAVWSVMTNWVEATTWPTYKLGSIGWVTKPQVAQKVKQDSEQNTAGDSKQDEEPPLAEVFSANVFGHFMLSHWLAPLLTVPGGSDEEKSSRIIWLSSLEAYGHTLHYQDDDIQALRNPMAYESSKRLTDTLVLTSELPSTSNLLSSFFSPSAESAPKPKMYVSHPGICATSIVPLPIIIYHAFLLSIYVARWLGSPWHTVSSYIGACAPVWLALASQAQLDDEEKDGTQKGKWGSAVDRAGNERVMRTEVEGWGWKGAPEDGRGKKGRYRGVVVTTKESREELEVLGAKMWAEMMGLAKEWEERLGRVEDEA</sequence>
<dbReference type="GO" id="GO:0005741">
    <property type="term" value="C:mitochondrial outer membrane"/>
    <property type="evidence" value="ECO:0007669"/>
    <property type="project" value="TreeGrafter"/>
</dbReference>
<dbReference type="SUPFAM" id="SSF51735">
    <property type="entry name" value="NAD(P)-binding Rossmann-fold domains"/>
    <property type="match status" value="1"/>
</dbReference>
<evidence type="ECO:0000256" key="2">
    <source>
        <dbReference type="ARBA" id="ARBA00022857"/>
    </source>
</evidence>
<evidence type="ECO:0000256" key="3">
    <source>
        <dbReference type="ARBA" id="ARBA00022955"/>
    </source>
</evidence>
<keyword evidence="4" id="KW-0560">Oxidoreductase</keyword>
<dbReference type="PANTHER" id="PTHR43647">
    <property type="entry name" value="DEHYDROGENASE"/>
    <property type="match status" value="1"/>
</dbReference>
<evidence type="ECO:0000256" key="1">
    <source>
        <dbReference type="ARBA" id="ARBA00022516"/>
    </source>
</evidence>
<dbReference type="EMBL" id="ML977138">
    <property type="protein sequence ID" value="KAF1991981.1"/>
    <property type="molecule type" value="Genomic_DNA"/>
</dbReference>
<dbReference type="GO" id="GO:0005789">
    <property type="term" value="C:endoplasmic reticulum membrane"/>
    <property type="evidence" value="ECO:0007669"/>
    <property type="project" value="TreeGrafter"/>
</dbReference>